<dbReference type="OrthoDB" id="9796100at2"/>
<feature type="modified residue" description="4-aspartylphosphate" evidence="6">
    <location>
        <position position="605"/>
    </location>
</feature>
<dbReference type="SUPFAM" id="SSF47384">
    <property type="entry name" value="Homodimeric domain of signal transducing histidine kinase"/>
    <property type="match status" value="1"/>
</dbReference>
<dbReference type="SMART" id="SM00388">
    <property type="entry name" value="HisKA"/>
    <property type="match status" value="1"/>
</dbReference>
<gene>
    <name evidence="9" type="ORF">SAMN05192580_3089</name>
</gene>
<evidence type="ECO:0000256" key="6">
    <source>
        <dbReference type="PROSITE-ProRule" id="PRU00169"/>
    </source>
</evidence>
<evidence type="ECO:0000256" key="3">
    <source>
        <dbReference type="ARBA" id="ARBA00022553"/>
    </source>
</evidence>
<dbReference type="Gene3D" id="3.40.50.2300">
    <property type="match status" value="1"/>
</dbReference>
<dbReference type="Proteomes" id="UP000198824">
    <property type="component" value="Unassembled WGS sequence"/>
</dbReference>
<evidence type="ECO:0000256" key="5">
    <source>
        <dbReference type="ARBA" id="ARBA00022777"/>
    </source>
</evidence>
<dbReference type="InterPro" id="IPR003661">
    <property type="entry name" value="HisK_dim/P_dom"/>
</dbReference>
<dbReference type="PROSITE" id="PS50110">
    <property type="entry name" value="RESPONSE_REGULATORY"/>
    <property type="match status" value="1"/>
</dbReference>
<comment type="catalytic activity">
    <reaction evidence="1">
        <text>ATP + protein L-histidine = ADP + protein N-phospho-L-histidine.</text>
        <dbReference type="EC" id="2.7.13.3"/>
    </reaction>
</comment>
<name>A0A1I6LQ41_9SPHN</name>
<evidence type="ECO:0000313" key="9">
    <source>
        <dbReference type="EMBL" id="SFS05372.1"/>
    </source>
</evidence>
<evidence type="ECO:0000256" key="1">
    <source>
        <dbReference type="ARBA" id="ARBA00000085"/>
    </source>
</evidence>
<keyword evidence="4" id="KW-0808">Transferase</keyword>
<dbReference type="CDD" id="cd17546">
    <property type="entry name" value="REC_hyHK_CKI1_RcsC-like"/>
    <property type="match status" value="1"/>
</dbReference>
<dbReference type="Pfam" id="PF00072">
    <property type="entry name" value="Response_reg"/>
    <property type="match status" value="1"/>
</dbReference>
<dbReference type="Pfam" id="PF01590">
    <property type="entry name" value="GAF"/>
    <property type="match status" value="1"/>
</dbReference>
<dbReference type="PANTHER" id="PTHR43065:SF42">
    <property type="entry name" value="TWO-COMPONENT SENSOR PPRA"/>
    <property type="match status" value="1"/>
</dbReference>
<dbReference type="SMART" id="SM00065">
    <property type="entry name" value="GAF"/>
    <property type="match status" value="1"/>
</dbReference>
<dbReference type="STRING" id="1166337.SAMN05192580_3089"/>
<dbReference type="EMBL" id="FOZG01000002">
    <property type="protein sequence ID" value="SFS05372.1"/>
    <property type="molecule type" value="Genomic_DNA"/>
</dbReference>
<accession>A0A1I6LQ41</accession>
<keyword evidence="5 9" id="KW-0418">Kinase</keyword>
<dbReference type="PRINTS" id="PR00344">
    <property type="entry name" value="BCTRLSENSOR"/>
</dbReference>
<dbReference type="Gene3D" id="3.30.450.40">
    <property type="match status" value="1"/>
</dbReference>
<dbReference type="Gene3D" id="3.30.565.10">
    <property type="entry name" value="Histidine kinase-like ATPase, C-terminal domain"/>
    <property type="match status" value="1"/>
</dbReference>
<evidence type="ECO:0000256" key="4">
    <source>
        <dbReference type="ARBA" id="ARBA00022679"/>
    </source>
</evidence>
<dbReference type="RefSeq" id="WP_093315860.1">
    <property type="nucleotide sequence ID" value="NZ_FOZG01000002.1"/>
</dbReference>
<feature type="domain" description="Response regulatory" evidence="8">
    <location>
        <begin position="554"/>
        <end position="664"/>
    </location>
</feature>
<dbReference type="CDD" id="cd00130">
    <property type="entry name" value="PAS"/>
    <property type="match status" value="1"/>
</dbReference>
<keyword evidence="3 6" id="KW-0597">Phosphoprotein</keyword>
<dbReference type="InterPro" id="IPR036097">
    <property type="entry name" value="HisK_dim/P_sf"/>
</dbReference>
<dbReference type="SUPFAM" id="SSF55874">
    <property type="entry name" value="ATPase domain of HSP90 chaperone/DNA topoisomerase II/histidine kinase"/>
    <property type="match status" value="1"/>
</dbReference>
<dbReference type="PROSITE" id="PS50109">
    <property type="entry name" value="HIS_KIN"/>
    <property type="match status" value="1"/>
</dbReference>
<dbReference type="SUPFAM" id="SSF52172">
    <property type="entry name" value="CheY-like"/>
    <property type="match status" value="1"/>
</dbReference>
<dbReference type="Gene3D" id="3.30.450.20">
    <property type="entry name" value="PAS domain"/>
    <property type="match status" value="1"/>
</dbReference>
<dbReference type="InterPro" id="IPR005467">
    <property type="entry name" value="His_kinase_dom"/>
</dbReference>
<dbReference type="SUPFAM" id="SSF55781">
    <property type="entry name" value="GAF domain-like"/>
    <property type="match status" value="1"/>
</dbReference>
<dbReference type="InterPro" id="IPR029016">
    <property type="entry name" value="GAF-like_dom_sf"/>
</dbReference>
<evidence type="ECO:0000259" key="8">
    <source>
        <dbReference type="PROSITE" id="PS50110"/>
    </source>
</evidence>
<dbReference type="GO" id="GO:0000155">
    <property type="term" value="F:phosphorelay sensor kinase activity"/>
    <property type="evidence" value="ECO:0007669"/>
    <property type="project" value="InterPro"/>
</dbReference>
<dbReference type="InterPro" id="IPR004358">
    <property type="entry name" value="Sig_transdc_His_kin-like_C"/>
</dbReference>
<dbReference type="SMART" id="SM00387">
    <property type="entry name" value="HATPase_c"/>
    <property type="match status" value="1"/>
</dbReference>
<dbReference type="Pfam" id="PF02518">
    <property type="entry name" value="HATPase_c"/>
    <property type="match status" value="1"/>
</dbReference>
<protein>
    <recommendedName>
        <fullName evidence="2">histidine kinase</fullName>
        <ecNumber evidence="2">2.7.13.3</ecNumber>
    </recommendedName>
</protein>
<dbReference type="InterPro" id="IPR000014">
    <property type="entry name" value="PAS"/>
</dbReference>
<dbReference type="InterPro" id="IPR036890">
    <property type="entry name" value="HATPase_C_sf"/>
</dbReference>
<dbReference type="SUPFAM" id="SSF55785">
    <property type="entry name" value="PYP-like sensor domain (PAS domain)"/>
    <property type="match status" value="1"/>
</dbReference>
<dbReference type="EC" id="2.7.13.3" evidence="2"/>
<dbReference type="InterPro" id="IPR035965">
    <property type="entry name" value="PAS-like_dom_sf"/>
</dbReference>
<sequence>MIPAGPSDELARLAALRGLGVLDSLPEPQFDDLVLLARQIAVTPIALVSLVDHERQWFKARSGLEATETPRSLAFCAHAIQRPDQIMVVPDATRDPRFAANPLVTGAPGIRFYAGVPIVLSTGEAIGTVCVIDTLPRADFPAAPALAALARQAATLLEYRRDVALRTAASMEQHRLAEGVASDLDRLWRLAHDLMIVTDLDARLLAVNPAWEALFGPLPQPGLLTPAHFHHPDETEPLHLVQDGQPHFFRRHYIDRGGRERFISWTLTRSGDHMFGVGRDDTALVETEETLRHAQKMEAVGQLTGGIAHDFNNLLTIVLGNLDIASRRLVDGNVARAGRAIGQAQEGAERAATLTRRLLAFARRQPLSPQPLDPATQVRLARDLVEGAVGDRVAVRIDCAPACWPVLADPVQLESALLNLAVNARDAMKEGGHLLLATANISLPAAPTSVPGRLPPGDYVRFTVADTGSGMDTATLARVFEPFFTTKEVGKGTGLGLSQVHGFAVQSGGSVTIDSRVGEGTAVHLWLPRSAIGPREATMPPRFGARPAHGTGARVMVVEDNDQLRELVVTTLRDDGYRVIEAHDGQSGLALFARQERAPDIVLSDIQMPNMDGLAMARAIRARSPETRIVMMTGYADHVDGSTAELIVKPFTPDQLLARLASAG</sequence>
<dbReference type="CDD" id="cd00082">
    <property type="entry name" value="HisKA"/>
    <property type="match status" value="1"/>
</dbReference>
<reference evidence="9 10" key="1">
    <citation type="submission" date="2016-10" db="EMBL/GenBank/DDBJ databases">
        <authorList>
            <person name="de Groot N.N."/>
        </authorList>
    </citation>
    <scope>NUCLEOTIDE SEQUENCE [LARGE SCALE GENOMIC DNA]</scope>
    <source>
        <strain evidence="9 10">S5-249</strain>
    </source>
</reference>
<dbReference type="Gene3D" id="1.10.287.130">
    <property type="match status" value="1"/>
</dbReference>
<dbReference type="InterPro" id="IPR011006">
    <property type="entry name" value="CheY-like_superfamily"/>
</dbReference>
<feature type="domain" description="Histidine kinase" evidence="7">
    <location>
        <begin position="306"/>
        <end position="531"/>
    </location>
</feature>
<dbReference type="SMART" id="SM00448">
    <property type="entry name" value="REC"/>
    <property type="match status" value="1"/>
</dbReference>
<dbReference type="InterPro" id="IPR001789">
    <property type="entry name" value="Sig_transdc_resp-reg_receiver"/>
</dbReference>
<dbReference type="AlphaFoldDB" id="A0A1I6LQ41"/>
<dbReference type="PANTHER" id="PTHR43065">
    <property type="entry name" value="SENSOR HISTIDINE KINASE"/>
    <property type="match status" value="1"/>
</dbReference>
<keyword evidence="10" id="KW-1185">Reference proteome</keyword>
<organism evidence="9 10">
    <name type="scientific">Sphingomonas jatrophae</name>
    <dbReference type="NCBI Taxonomy" id="1166337"/>
    <lineage>
        <taxon>Bacteria</taxon>
        <taxon>Pseudomonadati</taxon>
        <taxon>Pseudomonadota</taxon>
        <taxon>Alphaproteobacteria</taxon>
        <taxon>Sphingomonadales</taxon>
        <taxon>Sphingomonadaceae</taxon>
        <taxon>Sphingomonas</taxon>
    </lineage>
</organism>
<evidence type="ECO:0000259" key="7">
    <source>
        <dbReference type="PROSITE" id="PS50109"/>
    </source>
</evidence>
<dbReference type="InterPro" id="IPR003018">
    <property type="entry name" value="GAF"/>
</dbReference>
<evidence type="ECO:0000256" key="2">
    <source>
        <dbReference type="ARBA" id="ARBA00012438"/>
    </source>
</evidence>
<evidence type="ECO:0000313" key="10">
    <source>
        <dbReference type="Proteomes" id="UP000198824"/>
    </source>
</evidence>
<dbReference type="InterPro" id="IPR003594">
    <property type="entry name" value="HATPase_dom"/>
</dbReference>
<proteinExistence type="predicted"/>